<evidence type="ECO:0000313" key="3">
    <source>
        <dbReference type="EMBL" id="KPL80945.1"/>
    </source>
</evidence>
<dbReference type="AlphaFoldDB" id="A0A0M8JPQ4"/>
<feature type="transmembrane region" description="Helical" evidence="1">
    <location>
        <begin position="150"/>
        <end position="176"/>
    </location>
</feature>
<accession>A0A0M8JPQ4</accession>
<feature type="transmembrane region" description="Helical" evidence="1">
    <location>
        <begin position="273"/>
        <end position="291"/>
    </location>
</feature>
<keyword evidence="1" id="KW-0472">Membrane</keyword>
<dbReference type="Proteomes" id="UP000050501">
    <property type="component" value="Unassembled WGS sequence"/>
</dbReference>
<feature type="transmembrane region" description="Helical" evidence="1">
    <location>
        <begin position="12"/>
        <end position="32"/>
    </location>
</feature>
<gene>
    <name evidence="3" type="ORF">ADN01_10705</name>
    <name evidence="2" type="ORF">LSAC_03168</name>
</gene>
<evidence type="ECO:0000313" key="4">
    <source>
        <dbReference type="Proteomes" id="UP000050501"/>
    </source>
</evidence>
<keyword evidence="1" id="KW-0812">Transmembrane</keyword>
<keyword evidence="1" id="KW-1133">Transmembrane helix</keyword>
<organism evidence="2">
    <name type="scientific">Levilinea saccharolytica</name>
    <dbReference type="NCBI Taxonomy" id="229921"/>
    <lineage>
        <taxon>Bacteria</taxon>
        <taxon>Bacillati</taxon>
        <taxon>Chloroflexota</taxon>
        <taxon>Anaerolineae</taxon>
        <taxon>Anaerolineales</taxon>
        <taxon>Anaerolineaceae</taxon>
        <taxon>Levilinea</taxon>
    </lineage>
</organism>
<dbReference type="GO" id="GO:0016757">
    <property type="term" value="F:glycosyltransferase activity"/>
    <property type="evidence" value="ECO:0007669"/>
    <property type="project" value="UniProtKB-KW"/>
</dbReference>
<dbReference type="OrthoDB" id="1224646at2"/>
<evidence type="ECO:0000256" key="1">
    <source>
        <dbReference type="SAM" id="Phobius"/>
    </source>
</evidence>
<feature type="transmembrane region" description="Helical" evidence="1">
    <location>
        <begin position="241"/>
        <end position="261"/>
    </location>
</feature>
<feature type="transmembrane region" description="Helical" evidence="1">
    <location>
        <begin position="119"/>
        <end position="144"/>
    </location>
</feature>
<evidence type="ECO:0000313" key="2">
    <source>
        <dbReference type="EMBL" id="GAP19267.1"/>
    </source>
</evidence>
<feature type="transmembrane region" description="Helical" evidence="1">
    <location>
        <begin position="188"/>
        <end position="206"/>
    </location>
</feature>
<keyword evidence="2" id="KW-0328">Glycosyltransferase</keyword>
<protein>
    <submittedName>
        <fullName evidence="2">Dolichyl-phosphate-mannose-protein mannosyltransferase</fullName>
    </submittedName>
</protein>
<dbReference type="EMBL" id="LGCM01000038">
    <property type="protein sequence ID" value="KPL80945.1"/>
    <property type="molecule type" value="Genomic_DNA"/>
</dbReference>
<proteinExistence type="predicted"/>
<keyword evidence="4" id="KW-1185">Reference proteome</keyword>
<reference evidence="2" key="1">
    <citation type="journal article" date="2015" name="Genome Announc.">
        <title>Draft Genome Sequences of Anaerolinea thermolimosa IMO-1, Bellilinea caldifistulae GOMI-1, Leptolinea tardivitalis YMTK-2, Levilinea saccharolytica KIBI-1, Longilinea arvoryzae KOME-1, Previously Described as Members of the Class Anaerolineae (Chloroflexi).</title>
        <authorList>
            <person name="Matsuura N."/>
            <person name="Tourlousse M.D."/>
            <person name="Ohashi A."/>
            <person name="Hugenholtz P."/>
            <person name="Sekiguchi Y."/>
        </authorList>
    </citation>
    <scope>NUCLEOTIDE SEQUENCE</scope>
    <source>
        <strain evidence="2">KIBI-1</strain>
    </source>
</reference>
<sequence>MTASPWMIWLKRYRVLVLAAVLYFPLIFFGYGSDYDAHGVVWAGKHFVKTLDYVPSRSPGFLVHETMTLILNTLGGSLLTNLGSLCMALVFLGSFLAVARRFQLEQAELLTLIMAVHPYTWVSAASTIDYFWALGFAFLGFYLLLDQRPLFAGIALGLAVGSRISTGLVIAAVLLFVFITQRSQRKQAVGAGAAAALVAVLCYLPTADFVEWSWRFLKPTVGDETFWSLPLRLGRFGYKNVIFWSLPGFLALVFVGAAALLRLVRRGKSLPNAALGWLGLAGVLAYEAFFYQIPTEISYLLPTLPFWMLLLGVTLPHKRRWLLGLAALVLISNFVTVNVARPNVPNQATGAEYGLWVEPGHLVKDFAARQAKIGYEYPDPLP</sequence>
<dbReference type="STRING" id="229921.ADN01_10705"/>
<dbReference type="RefSeq" id="WP_062419558.1">
    <property type="nucleotide sequence ID" value="NZ_BBXZ01000171.1"/>
</dbReference>
<feature type="transmembrane region" description="Helical" evidence="1">
    <location>
        <begin position="78"/>
        <end position="98"/>
    </location>
</feature>
<keyword evidence="2" id="KW-0808">Transferase</keyword>
<dbReference type="EMBL" id="DF967975">
    <property type="protein sequence ID" value="GAP19267.1"/>
    <property type="molecule type" value="Genomic_DNA"/>
</dbReference>
<reference evidence="3 4" key="2">
    <citation type="submission" date="2015-07" db="EMBL/GenBank/DDBJ databases">
        <title>Genome sequence of Levilinea saccharolytica DSM 16555.</title>
        <authorList>
            <person name="Hemp J."/>
            <person name="Ward L.M."/>
            <person name="Pace L.A."/>
            <person name="Fischer W.W."/>
        </authorList>
    </citation>
    <scope>NUCLEOTIDE SEQUENCE [LARGE SCALE GENOMIC DNA]</scope>
    <source>
        <strain evidence="3 4">KIBI-1</strain>
    </source>
</reference>
<name>A0A0M8JPQ4_9CHLR</name>
<feature type="transmembrane region" description="Helical" evidence="1">
    <location>
        <begin position="322"/>
        <end position="340"/>
    </location>
</feature>
<feature type="transmembrane region" description="Helical" evidence="1">
    <location>
        <begin position="297"/>
        <end position="315"/>
    </location>
</feature>